<keyword evidence="2" id="KW-0732">Signal</keyword>
<dbReference type="Proteomes" id="UP000717696">
    <property type="component" value="Unassembled WGS sequence"/>
</dbReference>
<reference evidence="3" key="1">
    <citation type="journal article" date="2021" name="Nat. Commun.">
        <title>Genetic determinants of endophytism in the Arabidopsis root mycobiome.</title>
        <authorList>
            <person name="Mesny F."/>
            <person name="Miyauchi S."/>
            <person name="Thiergart T."/>
            <person name="Pickel B."/>
            <person name="Atanasova L."/>
            <person name="Karlsson M."/>
            <person name="Huettel B."/>
            <person name="Barry K.W."/>
            <person name="Haridas S."/>
            <person name="Chen C."/>
            <person name="Bauer D."/>
            <person name="Andreopoulos W."/>
            <person name="Pangilinan J."/>
            <person name="LaButti K."/>
            <person name="Riley R."/>
            <person name="Lipzen A."/>
            <person name="Clum A."/>
            <person name="Drula E."/>
            <person name="Henrissat B."/>
            <person name="Kohler A."/>
            <person name="Grigoriev I.V."/>
            <person name="Martin F.M."/>
            <person name="Hacquard S."/>
        </authorList>
    </citation>
    <scope>NUCLEOTIDE SEQUENCE</scope>
    <source>
        <strain evidence="3">MPI-CAGE-AT-0021</strain>
    </source>
</reference>
<feature type="compositionally biased region" description="Low complexity" evidence="1">
    <location>
        <begin position="56"/>
        <end position="89"/>
    </location>
</feature>
<evidence type="ECO:0000313" key="4">
    <source>
        <dbReference type="Proteomes" id="UP000717696"/>
    </source>
</evidence>
<protein>
    <submittedName>
        <fullName evidence="3">Uncharacterized protein</fullName>
    </submittedName>
</protein>
<name>A0A9P9IXL3_9HYPO</name>
<evidence type="ECO:0000256" key="1">
    <source>
        <dbReference type="SAM" id="MobiDB-lite"/>
    </source>
</evidence>
<gene>
    <name evidence="3" type="ORF">B0J13DRAFT_625898</name>
</gene>
<keyword evidence="4" id="KW-1185">Reference proteome</keyword>
<comment type="caution">
    <text evidence="3">The sequence shown here is derived from an EMBL/GenBank/DDBJ whole genome shotgun (WGS) entry which is preliminary data.</text>
</comment>
<evidence type="ECO:0000256" key="2">
    <source>
        <dbReference type="SAM" id="SignalP"/>
    </source>
</evidence>
<feature type="signal peptide" evidence="2">
    <location>
        <begin position="1"/>
        <end position="20"/>
    </location>
</feature>
<dbReference type="EMBL" id="JAGMUU010000017">
    <property type="protein sequence ID" value="KAH7134690.1"/>
    <property type="molecule type" value="Genomic_DNA"/>
</dbReference>
<sequence length="136" mass="13735">MRVQLKHVLPLALLLTGVAAKTTTEASSTAVSDASTTASDTTATHKVTKTKDSTATDEAASTETGDSTDTNTNSKTTKAKAKSSTTTAAQDTDTWVASIQATVAPDLNGAAVSYKDPGLVVLGLAVGLMMAGTAFL</sequence>
<feature type="compositionally biased region" description="Low complexity" evidence="1">
    <location>
        <begin position="24"/>
        <end position="45"/>
    </location>
</feature>
<accession>A0A9P9IXL3</accession>
<feature type="region of interest" description="Disordered" evidence="1">
    <location>
        <begin position="24"/>
        <end position="89"/>
    </location>
</feature>
<evidence type="ECO:0000313" key="3">
    <source>
        <dbReference type="EMBL" id="KAH7134690.1"/>
    </source>
</evidence>
<dbReference type="AlphaFoldDB" id="A0A9P9IXL3"/>
<feature type="chain" id="PRO_5040513384" evidence="2">
    <location>
        <begin position="21"/>
        <end position="136"/>
    </location>
</feature>
<proteinExistence type="predicted"/>
<organism evidence="3 4">
    <name type="scientific">Dactylonectria estremocensis</name>
    <dbReference type="NCBI Taxonomy" id="1079267"/>
    <lineage>
        <taxon>Eukaryota</taxon>
        <taxon>Fungi</taxon>
        <taxon>Dikarya</taxon>
        <taxon>Ascomycota</taxon>
        <taxon>Pezizomycotina</taxon>
        <taxon>Sordariomycetes</taxon>
        <taxon>Hypocreomycetidae</taxon>
        <taxon>Hypocreales</taxon>
        <taxon>Nectriaceae</taxon>
        <taxon>Dactylonectria</taxon>
    </lineage>
</organism>